<dbReference type="Pfam" id="PF03401">
    <property type="entry name" value="TctC"/>
    <property type="match status" value="1"/>
</dbReference>
<dbReference type="Gene3D" id="3.40.190.10">
    <property type="entry name" value="Periplasmic binding protein-like II"/>
    <property type="match status" value="1"/>
</dbReference>
<dbReference type="RefSeq" id="WP_266125215.1">
    <property type="nucleotide sequence ID" value="NZ_JAJHNU010000002.1"/>
</dbReference>
<dbReference type="PIRSF" id="PIRSF017082">
    <property type="entry name" value="YflP"/>
    <property type="match status" value="1"/>
</dbReference>
<protein>
    <submittedName>
        <fullName evidence="2">Tripartite tricarboxylate transporter substrate binding protein</fullName>
    </submittedName>
</protein>
<sequence>MNRRNFCLATMGLMLAPTIRAQHLAYPNRAIRMISPYAAGGGPDVQLRQISQSLGALMGEPVIVENKVGAAGVTGAVHVKSARADGYTLLMGSNTHLIQKTLRPNLNFDPIADFSGVSNLFAQPTVLVVSKDSRFNSIEQIIEEARKNPGVLNYASGGVGTSAHLAGATFFTLAEAEATHIPLKGSVEIGLSLLRGDVDLAFPVSSTALPQVNDGSLKALAASSSKRLKMLPDVPTMNEIFDNPLTVQESWFGVWAPRGVESSILEAMNAAIVKVLSEEEILDSLDISGALAMPSKTPAEFDQFIHDENDKWAAIIELTGTQI</sequence>
<dbReference type="Gene3D" id="3.40.190.150">
    <property type="entry name" value="Bordetella uptake gene, domain 1"/>
    <property type="match status" value="1"/>
</dbReference>
<evidence type="ECO:0000256" key="1">
    <source>
        <dbReference type="ARBA" id="ARBA00006987"/>
    </source>
</evidence>
<comment type="caution">
    <text evidence="2">The sequence shown here is derived from an EMBL/GenBank/DDBJ whole genome shotgun (WGS) entry which is preliminary data.</text>
</comment>
<reference evidence="2" key="1">
    <citation type="submission" date="2021-11" db="EMBL/GenBank/DDBJ databases">
        <title>Draft genome sequence of Alcaligenes endophyticus type strain CCUG 75668T.</title>
        <authorList>
            <person name="Salva-Serra F."/>
            <person name="Duran R.E."/>
            <person name="Seeger M."/>
            <person name="Moore E.R.B."/>
            <person name="Jaen-Luchoro D."/>
        </authorList>
    </citation>
    <scope>NUCLEOTIDE SEQUENCE</scope>
    <source>
        <strain evidence="2">CCUG 75668</strain>
    </source>
</reference>
<gene>
    <name evidence="2" type="ORF">LMS43_09535</name>
</gene>
<name>A0ABT8EJR7_9BURK</name>
<keyword evidence="3" id="KW-1185">Reference proteome</keyword>
<dbReference type="InterPro" id="IPR042100">
    <property type="entry name" value="Bug_dom1"/>
</dbReference>
<evidence type="ECO:0000313" key="3">
    <source>
        <dbReference type="Proteomes" id="UP001168613"/>
    </source>
</evidence>
<dbReference type="PANTHER" id="PTHR42928">
    <property type="entry name" value="TRICARBOXYLATE-BINDING PROTEIN"/>
    <property type="match status" value="1"/>
</dbReference>
<organism evidence="2 3">
    <name type="scientific">Alcaligenes endophyticus</name>
    <dbReference type="NCBI Taxonomy" id="1929088"/>
    <lineage>
        <taxon>Bacteria</taxon>
        <taxon>Pseudomonadati</taxon>
        <taxon>Pseudomonadota</taxon>
        <taxon>Betaproteobacteria</taxon>
        <taxon>Burkholderiales</taxon>
        <taxon>Alcaligenaceae</taxon>
        <taxon>Alcaligenes</taxon>
    </lineage>
</organism>
<dbReference type="PANTHER" id="PTHR42928:SF5">
    <property type="entry name" value="BLR1237 PROTEIN"/>
    <property type="match status" value="1"/>
</dbReference>
<accession>A0ABT8EJR7</accession>
<dbReference type="Proteomes" id="UP001168613">
    <property type="component" value="Unassembled WGS sequence"/>
</dbReference>
<evidence type="ECO:0000313" key="2">
    <source>
        <dbReference type="EMBL" id="MDN4121531.1"/>
    </source>
</evidence>
<dbReference type="EMBL" id="JAJHNU010000002">
    <property type="protein sequence ID" value="MDN4121531.1"/>
    <property type="molecule type" value="Genomic_DNA"/>
</dbReference>
<proteinExistence type="inferred from homology"/>
<comment type="similarity">
    <text evidence="1">Belongs to the UPF0065 (bug) family.</text>
</comment>
<dbReference type="SUPFAM" id="SSF53850">
    <property type="entry name" value="Periplasmic binding protein-like II"/>
    <property type="match status" value="1"/>
</dbReference>
<dbReference type="InterPro" id="IPR005064">
    <property type="entry name" value="BUG"/>
</dbReference>